<feature type="transmembrane region" description="Helical" evidence="1">
    <location>
        <begin position="57"/>
        <end position="78"/>
    </location>
</feature>
<feature type="transmembrane region" description="Helical" evidence="1">
    <location>
        <begin position="288"/>
        <end position="315"/>
    </location>
</feature>
<evidence type="ECO:0000313" key="3">
    <source>
        <dbReference type="Proteomes" id="UP000737171"/>
    </source>
</evidence>
<feature type="transmembrane region" description="Helical" evidence="1">
    <location>
        <begin position="90"/>
        <end position="111"/>
    </location>
</feature>
<feature type="transmembrane region" description="Helical" evidence="1">
    <location>
        <begin position="360"/>
        <end position="381"/>
    </location>
</feature>
<reference evidence="2 3" key="1">
    <citation type="submission" date="2020-05" db="EMBL/GenBank/DDBJ databases">
        <title>Aquincola sp. isolate from soil.</title>
        <authorList>
            <person name="Han J."/>
            <person name="Kim D.-U."/>
        </authorList>
    </citation>
    <scope>NUCLEOTIDE SEQUENCE [LARGE SCALE GENOMIC DNA]</scope>
    <source>
        <strain evidence="2 3">S2</strain>
    </source>
</reference>
<dbReference type="InterPro" id="IPR010266">
    <property type="entry name" value="NnrS"/>
</dbReference>
<evidence type="ECO:0000256" key="1">
    <source>
        <dbReference type="SAM" id="Phobius"/>
    </source>
</evidence>
<evidence type="ECO:0000313" key="2">
    <source>
        <dbReference type="EMBL" id="NRF71013.1"/>
    </source>
</evidence>
<protein>
    <submittedName>
        <fullName evidence="2">NnrS family protein</fullName>
    </submittedName>
</protein>
<dbReference type="RefSeq" id="WP_173131323.1">
    <property type="nucleotide sequence ID" value="NZ_JABRWJ010000010.1"/>
</dbReference>
<dbReference type="Pfam" id="PF05940">
    <property type="entry name" value="NnrS"/>
    <property type="match status" value="1"/>
</dbReference>
<gene>
    <name evidence="2" type="ORF">HLB44_28810</name>
</gene>
<dbReference type="EMBL" id="JABRWJ010000010">
    <property type="protein sequence ID" value="NRF71013.1"/>
    <property type="molecule type" value="Genomic_DNA"/>
</dbReference>
<feature type="transmembrane region" description="Helical" evidence="1">
    <location>
        <begin position="158"/>
        <end position="179"/>
    </location>
</feature>
<accession>A0ABX2EQW3</accession>
<feature type="transmembrane region" description="Helical" evidence="1">
    <location>
        <begin position="387"/>
        <end position="409"/>
    </location>
</feature>
<comment type="caution">
    <text evidence="2">The sequence shown here is derived from an EMBL/GenBank/DDBJ whole genome shotgun (WGS) entry which is preliminary data.</text>
</comment>
<proteinExistence type="predicted"/>
<name>A0ABX2EQW3_9BURK</name>
<feature type="transmembrane region" description="Helical" evidence="1">
    <location>
        <begin position="327"/>
        <end position="348"/>
    </location>
</feature>
<feature type="transmembrane region" description="Helical" evidence="1">
    <location>
        <begin position="117"/>
        <end position="137"/>
    </location>
</feature>
<feature type="transmembrane region" description="Helical" evidence="1">
    <location>
        <begin position="258"/>
        <end position="276"/>
    </location>
</feature>
<keyword evidence="3" id="KW-1185">Reference proteome</keyword>
<organism evidence="2 3">
    <name type="scientific">Pseudaquabacterium terrae</name>
    <dbReference type="NCBI Taxonomy" id="2732868"/>
    <lineage>
        <taxon>Bacteria</taxon>
        <taxon>Pseudomonadati</taxon>
        <taxon>Pseudomonadota</taxon>
        <taxon>Betaproteobacteria</taxon>
        <taxon>Burkholderiales</taxon>
        <taxon>Sphaerotilaceae</taxon>
        <taxon>Pseudaquabacterium</taxon>
    </lineage>
</organism>
<feature type="transmembrane region" description="Helical" evidence="1">
    <location>
        <begin position="227"/>
        <end position="252"/>
    </location>
</feature>
<feature type="transmembrane region" description="Helical" evidence="1">
    <location>
        <begin position="191"/>
        <end position="215"/>
    </location>
</feature>
<feature type="transmembrane region" description="Helical" evidence="1">
    <location>
        <begin position="20"/>
        <end position="37"/>
    </location>
</feature>
<dbReference type="Proteomes" id="UP000737171">
    <property type="component" value="Unassembled WGS sequence"/>
</dbReference>
<keyword evidence="1" id="KW-1133">Transmembrane helix</keyword>
<keyword evidence="1" id="KW-0812">Transmembrane</keyword>
<sequence length="425" mass="44914">MRPDTGWRFNRLFDAPHRLAFAAATWMLMLISLWWAMVNLAGGEGVAMHWAMAPATAHSLLMTFGFMPLYFIGFLFTAGPKWLGRPAAAARDLLAPLAAQVVGWMVFMLAIHGRDPVFGQSVGAIGLGAVVFGWAGVIRRYLSMWAASRVADRVHPTVVAVGCVFGLIALAVAAAGVAMGDPPLVHGATHAALWGFVGLVFATVAHRMIPFFSAAAVPSLDAWRPLWLLWCFVAVFALEAAFAALDAVATIAPHSLQIGRAAAEGLTGIGLLALAVRWGLVQSLRVRLLAMLHLGFTWLGIGLLLSGVSHAVAAAGGAPALLGLAPLHAYTMGFLGSTMFAMVTRVSCGHGGRTLAADDFVWRLFWVLQLAIVARLVAAVLREASAAWSVALIAAAAVGWAGVCLAWGARYGHWYGTPRPDGRPG</sequence>
<keyword evidence="1" id="KW-0472">Membrane</keyword>